<evidence type="ECO:0000313" key="2">
    <source>
        <dbReference type="EMBL" id="MBA0753870.1"/>
    </source>
</evidence>
<keyword evidence="3" id="KW-1185">Reference proteome</keyword>
<gene>
    <name evidence="2" type="ORF">Gogos_020584</name>
</gene>
<feature type="compositionally biased region" description="Basic and acidic residues" evidence="1">
    <location>
        <begin position="115"/>
        <end position="141"/>
    </location>
</feature>
<evidence type="ECO:0000313" key="3">
    <source>
        <dbReference type="Proteomes" id="UP000593579"/>
    </source>
</evidence>
<organism evidence="2 3">
    <name type="scientific">Gossypium gossypioides</name>
    <name type="common">Mexican cotton</name>
    <name type="synonym">Selera gossypioides</name>
    <dbReference type="NCBI Taxonomy" id="34282"/>
    <lineage>
        <taxon>Eukaryota</taxon>
        <taxon>Viridiplantae</taxon>
        <taxon>Streptophyta</taxon>
        <taxon>Embryophyta</taxon>
        <taxon>Tracheophyta</taxon>
        <taxon>Spermatophyta</taxon>
        <taxon>Magnoliopsida</taxon>
        <taxon>eudicotyledons</taxon>
        <taxon>Gunneridae</taxon>
        <taxon>Pentapetalae</taxon>
        <taxon>rosids</taxon>
        <taxon>malvids</taxon>
        <taxon>Malvales</taxon>
        <taxon>Malvaceae</taxon>
        <taxon>Malvoideae</taxon>
        <taxon>Gossypium</taxon>
    </lineage>
</organism>
<comment type="caution">
    <text evidence="2">The sequence shown here is derived from an EMBL/GenBank/DDBJ whole genome shotgun (WGS) entry which is preliminary data.</text>
</comment>
<sequence length="141" mass="16066">MDRQVSIDVEKVIGEVMKIDWRDKDGGWTDYIRIRVKIDALSPFEGLPILLEVRELRLSAPSSMKLGGSTQNIGNWRNGIEILEKKISSSDKNNDKKIWNGDENDFMTLKGKKVRCGEEESESRSLMEKHKTKLARDGSAE</sequence>
<name>A0A7J9CZG5_GOSGO</name>
<reference evidence="2 3" key="1">
    <citation type="journal article" date="2019" name="Genome Biol. Evol.">
        <title>Insights into the evolution of the New World diploid cottons (Gossypium, subgenus Houzingenia) based on genome sequencing.</title>
        <authorList>
            <person name="Grover C.E."/>
            <person name="Arick M.A. 2nd"/>
            <person name="Thrash A."/>
            <person name="Conover J.L."/>
            <person name="Sanders W.S."/>
            <person name="Peterson D.G."/>
            <person name="Frelichowski J.E."/>
            <person name="Scheffler J.A."/>
            <person name="Scheffler B.E."/>
            <person name="Wendel J.F."/>
        </authorList>
    </citation>
    <scope>NUCLEOTIDE SEQUENCE [LARGE SCALE GENOMIC DNA]</scope>
    <source>
        <strain evidence="2">5</strain>
        <tissue evidence="2">Leaf</tissue>
    </source>
</reference>
<dbReference type="AlphaFoldDB" id="A0A7J9CZG5"/>
<protein>
    <submittedName>
        <fullName evidence="2">Uncharacterized protein</fullName>
    </submittedName>
</protein>
<proteinExistence type="predicted"/>
<dbReference type="OrthoDB" id="1001609at2759"/>
<dbReference type="Proteomes" id="UP000593579">
    <property type="component" value="Unassembled WGS sequence"/>
</dbReference>
<feature type="region of interest" description="Disordered" evidence="1">
    <location>
        <begin position="114"/>
        <end position="141"/>
    </location>
</feature>
<dbReference type="EMBL" id="JABEZY010258448">
    <property type="protein sequence ID" value="MBA0753870.1"/>
    <property type="molecule type" value="Genomic_DNA"/>
</dbReference>
<evidence type="ECO:0000256" key="1">
    <source>
        <dbReference type="SAM" id="MobiDB-lite"/>
    </source>
</evidence>
<accession>A0A7J9CZG5</accession>